<evidence type="ECO:0000313" key="2">
    <source>
        <dbReference type="EMBL" id="KAF0910156.1"/>
    </source>
</evidence>
<dbReference type="EMBL" id="SPHZ02000006">
    <property type="protein sequence ID" value="KAF0910156.1"/>
    <property type="molecule type" value="Genomic_DNA"/>
</dbReference>
<comment type="caution">
    <text evidence="2">The sequence shown here is derived from an EMBL/GenBank/DDBJ whole genome shotgun (WGS) entry which is preliminary data.</text>
</comment>
<sequence length="194" mass="21424">MTNTGGRKRTSHAHGAAAAGATFRTTSSCTSSSGWTPIHRPLRRRLQALATRHDRQRLQVRRHPGRQADAASSSASTYYREVYPGTLRFYARSTWSPSAGQHWSDDLPVPFFVPAAPGRPDEKMKVTVWVHAEDDNGRGRGSGGSDDGEASWVLSRSFDVRELVEDAGLAHFLLECKDWEVLEARAMFGLGLQT</sequence>
<dbReference type="Proteomes" id="UP000479710">
    <property type="component" value="Unassembled WGS sequence"/>
</dbReference>
<gene>
    <name evidence="2" type="ORF">E2562_001370</name>
</gene>
<keyword evidence="3" id="KW-1185">Reference proteome</keyword>
<protein>
    <submittedName>
        <fullName evidence="2">Uncharacterized protein</fullName>
    </submittedName>
</protein>
<proteinExistence type="predicted"/>
<feature type="region of interest" description="Disordered" evidence="1">
    <location>
        <begin position="1"/>
        <end position="73"/>
    </location>
</feature>
<organism evidence="2 3">
    <name type="scientific">Oryza meyeriana var. granulata</name>
    <dbReference type="NCBI Taxonomy" id="110450"/>
    <lineage>
        <taxon>Eukaryota</taxon>
        <taxon>Viridiplantae</taxon>
        <taxon>Streptophyta</taxon>
        <taxon>Embryophyta</taxon>
        <taxon>Tracheophyta</taxon>
        <taxon>Spermatophyta</taxon>
        <taxon>Magnoliopsida</taxon>
        <taxon>Liliopsida</taxon>
        <taxon>Poales</taxon>
        <taxon>Poaceae</taxon>
        <taxon>BOP clade</taxon>
        <taxon>Oryzoideae</taxon>
        <taxon>Oryzeae</taxon>
        <taxon>Oryzinae</taxon>
        <taxon>Oryza</taxon>
        <taxon>Oryza meyeriana</taxon>
    </lineage>
</organism>
<feature type="compositionally biased region" description="Basic residues" evidence="1">
    <location>
        <begin position="1"/>
        <end position="12"/>
    </location>
</feature>
<evidence type="ECO:0000313" key="3">
    <source>
        <dbReference type="Proteomes" id="UP000479710"/>
    </source>
</evidence>
<name>A0A6G1DCJ8_9ORYZ</name>
<evidence type="ECO:0000256" key="1">
    <source>
        <dbReference type="SAM" id="MobiDB-lite"/>
    </source>
</evidence>
<reference evidence="2 3" key="1">
    <citation type="submission" date="2019-11" db="EMBL/GenBank/DDBJ databases">
        <title>Whole genome sequence of Oryza granulata.</title>
        <authorList>
            <person name="Li W."/>
        </authorList>
    </citation>
    <scope>NUCLEOTIDE SEQUENCE [LARGE SCALE GENOMIC DNA]</scope>
    <source>
        <strain evidence="3">cv. Menghai</strain>
        <tissue evidence="2">Leaf</tissue>
    </source>
</reference>
<feature type="compositionally biased region" description="Low complexity" evidence="1">
    <location>
        <begin position="13"/>
        <end position="36"/>
    </location>
</feature>
<accession>A0A6G1DCJ8</accession>
<dbReference type="AlphaFoldDB" id="A0A6G1DCJ8"/>
<dbReference type="OrthoDB" id="678101at2759"/>